<dbReference type="RefSeq" id="WP_184654290.1">
    <property type="nucleotide sequence ID" value="NZ_JACHBU010000002.1"/>
</dbReference>
<evidence type="ECO:0000313" key="4">
    <source>
        <dbReference type="EMBL" id="MBB6508161.1"/>
    </source>
</evidence>
<protein>
    <submittedName>
        <fullName evidence="4">N-acetylmuramic acid 6-phosphate etherase</fullName>
        <ecNumber evidence="4">4.2.1.126</ecNumber>
    </submittedName>
</protein>
<dbReference type="NCBIfam" id="NF003915">
    <property type="entry name" value="PRK05441.1"/>
    <property type="match status" value="1"/>
</dbReference>
<evidence type="ECO:0000256" key="1">
    <source>
        <dbReference type="ARBA" id="ARBA00023239"/>
    </source>
</evidence>
<dbReference type="AlphaFoldDB" id="A0A7X0JID2"/>
<accession>A0A7X0JID2</accession>
<dbReference type="InterPro" id="IPR046348">
    <property type="entry name" value="SIS_dom_sf"/>
</dbReference>
<dbReference type="PROSITE" id="PS51464">
    <property type="entry name" value="SIS"/>
    <property type="match status" value="1"/>
</dbReference>
<dbReference type="PANTHER" id="PTHR10088">
    <property type="entry name" value="GLUCOKINASE REGULATORY PROTEIN"/>
    <property type="match status" value="1"/>
</dbReference>
<dbReference type="GO" id="GO:0097367">
    <property type="term" value="F:carbohydrate derivative binding"/>
    <property type="evidence" value="ECO:0007669"/>
    <property type="project" value="InterPro"/>
</dbReference>
<dbReference type="InterPro" id="IPR005488">
    <property type="entry name" value="Etherase_MurQ"/>
</dbReference>
<evidence type="ECO:0000259" key="3">
    <source>
        <dbReference type="PROSITE" id="PS51464"/>
    </source>
</evidence>
<dbReference type="Pfam" id="PF13580">
    <property type="entry name" value="SIS_2"/>
    <property type="match status" value="1"/>
</dbReference>
<dbReference type="SUPFAM" id="SSF53697">
    <property type="entry name" value="SIS domain"/>
    <property type="match status" value="1"/>
</dbReference>
<dbReference type="EMBL" id="JACHBU010000002">
    <property type="protein sequence ID" value="MBB6508161.1"/>
    <property type="molecule type" value="Genomic_DNA"/>
</dbReference>
<name>A0A7X0JID2_9HYPH</name>
<reference evidence="4 5" key="1">
    <citation type="submission" date="2020-08" db="EMBL/GenBank/DDBJ databases">
        <title>The Agave Microbiome: Exploring the role of microbial communities in plant adaptations to desert environments.</title>
        <authorList>
            <person name="Partida-Martinez L.P."/>
        </authorList>
    </citation>
    <scope>NUCLEOTIDE SEQUENCE [LARGE SCALE GENOMIC DNA]</scope>
    <source>
        <strain evidence="4 5">AS3.12</strain>
    </source>
</reference>
<dbReference type="InterPro" id="IPR001347">
    <property type="entry name" value="SIS_dom"/>
</dbReference>
<dbReference type="EC" id="4.2.1.126" evidence="4"/>
<dbReference type="GO" id="GO:0016803">
    <property type="term" value="F:ether hydrolase activity"/>
    <property type="evidence" value="ECO:0007669"/>
    <property type="project" value="TreeGrafter"/>
</dbReference>
<feature type="domain" description="SIS" evidence="3">
    <location>
        <begin position="53"/>
        <end position="214"/>
    </location>
</feature>
<comment type="caution">
    <text evidence="4">The sequence shown here is derived from an EMBL/GenBank/DDBJ whole genome shotgun (WGS) entry which is preliminary data.</text>
</comment>
<proteinExistence type="predicted"/>
<dbReference type="Proteomes" id="UP000585437">
    <property type="component" value="Unassembled WGS sequence"/>
</dbReference>
<dbReference type="Gene3D" id="1.10.8.1080">
    <property type="match status" value="1"/>
</dbReference>
<dbReference type="Gene3D" id="3.40.50.10490">
    <property type="entry name" value="Glucose-6-phosphate isomerase like protein, domain 1"/>
    <property type="match status" value="1"/>
</dbReference>
<dbReference type="GO" id="GO:0046348">
    <property type="term" value="P:amino sugar catabolic process"/>
    <property type="evidence" value="ECO:0007669"/>
    <property type="project" value="InterPro"/>
</dbReference>
<evidence type="ECO:0000313" key="5">
    <source>
        <dbReference type="Proteomes" id="UP000585437"/>
    </source>
</evidence>
<keyword evidence="5" id="KW-1185">Reference proteome</keyword>
<keyword evidence="2" id="KW-0119">Carbohydrate metabolism</keyword>
<organism evidence="4 5">
    <name type="scientific">Rhizobium soli</name>
    <dbReference type="NCBI Taxonomy" id="424798"/>
    <lineage>
        <taxon>Bacteria</taxon>
        <taxon>Pseudomonadati</taxon>
        <taxon>Pseudomonadota</taxon>
        <taxon>Alphaproteobacteria</taxon>
        <taxon>Hyphomicrobiales</taxon>
        <taxon>Rhizobiaceae</taxon>
        <taxon>Rhizobium/Agrobacterium group</taxon>
        <taxon>Rhizobium</taxon>
    </lineage>
</organism>
<gene>
    <name evidence="4" type="ORF">F4695_001493</name>
</gene>
<evidence type="ECO:0000256" key="2">
    <source>
        <dbReference type="ARBA" id="ARBA00023277"/>
    </source>
</evidence>
<sequence>MSQTATEARHGNTKGLDTRAPTEILRLLASGQQQAAKSVDAAIPALADAAELVASALRRGGKLVYAGAGSSGLMAMADALELPGTYGIAREQIVLLLAGGTSVLADLQGAPEDDVALADQDAAVIEAGDCVLAVSASGSTPYVLKIVEIAGVRGAKVVALANNPDAPLFNHADVAVLLETPPELVAGSTRMGAGTAQKLAFNMLSTLAAIKLGHVHDGHMVNLRADNAKLRIRAAGMVADIAGVTADEAVRYLQVADGSVKIAVLLAEGAPDIDAAQSLLIRSDQVLRKALAELKMTETTETRAARR</sequence>
<dbReference type="PANTHER" id="PTHR10088:SF4">
    <property type="entry name" value="GLUCOKINASE REGULATORY PROTEIN"/>
    <property type="match status" value="1"/>
</dbReference>
<keyword evidence="1 4" id="KW-0456">Lyase</keyword>
<dbReference type="CDD" id="cd05007">
    <property type="entry name" value="SIS_Etherase"/>
    <property type="match status" value="1"/>
</dbReference>
<dbReference type="GO" id="GO:0009254">
    <property type="term" value="P:peptidoglycan turnover"/>
    <property type="evidence" value="ECO:0007669"/>
    <property type="project" value="TreeGrafter"/>
</dbReference>
<dbReference type="InterPro" id="IPR040190">
    <property type="entry name" value="MURQ/GCKR"/>
</dbReference>
<dbReference type="GO" id="GO:0016835">
    <property type="term" value="F:carbon-oxygen lyase activity"/>
    <property type="evidence" value="ECO:0007669"/>
    <property type="project" value="InterPro"/>
</dbReference>